<feature type="compositionally biased region" description="Basic and acidic residues" evidence="6">
    <location>
        <begin position="82"/>
        <end position="96"/>
    </location>
</feature>
<dbReference type="Gene3D" id="1.10.238.100">
    <property type="entry name" value="YAP1 redox domain. Chain B"/>
    <property type="match status" value="1"/>
</dbReference>
<dbReference type="InterPro" id="IPR050936">
    <property type="entry name" value="AP-1-like"/>
</dbReference>
<feature type="compositionally biased region" description="Basic residues" evidence="6">
    <location>
        <begin position="52"/>
        <end position="61"/>
    </location>
</feature>
<dbReference type="Gene3D" id="1.20.5.170">
    <property type="match status" value="1"/>
</dbReference>
<dbReference type="InterPro" id="IPR004827">
    <property type="entry name" value="bZIP"/>
</dbReference>
<evidence type="ECO:0000256" key="5">
    <source>
        <dbReference type="ARBA" id="ARBA00023242"/>
    </source>
</evidence>
<feature type="region of interest" description="Disordered" evidence="6">
    <location>
        <begin position="565"/>
        <end position="591"/>
    </location>
</feature>
<dbReference type="GO" id="GO:0034599">
    <property type="term" value="P:cellular response to oxidative stress"/>
    <property type="evidence" value="ECO:0007669"/>
    <property type="project" value="UniProtKB-ARBA"/>
</dbReference>
<dbReference type="GO" id="GO:0000976">
    <property type="term" value="F:transcription cis-regulatory region binding"/>
    <property type="evidence" value="ECO:0007669"/>
    <property type="project" value="InterPro"/>
</dbReference>
<evidence type="ECO:0000256" key="1">
    <source>
        <dbReference type="ARBA" id="ARBA00004123"/>
    </source>
</evidence>
<dbReference type="GO" id="GO:0090575">
    <property type="term" value="C:RNA polymerase II transcription regulator complex"/>
    <property type="evidence" value="ECO:0007669"/>
    <property type="project" value="TreeGrafter"/>
</dbReference>
<dbReference type="PROSITE" id="PS50217">
    <property type="entry name" value="BZIP"/>
    <property type="match status" value="1"/>
</dbReference>
<dbReference type="SUPFAM" id="SSF111430">
    <property type="entry name" value="YAP1 redox domain"/>
    <property type="match status" value="1"/>
</dbReference>
<dbReference type="GO" id="GO:0001228">
    <property type="term" value="F:DNA-binding transcription activator activity, RNA polymerase II-specific"/>
    <property type="evidence" value="ECO:0007669"/>
    <property type="project" value="TreeGrafter"/>
</dbReference>
<feature type="compositionally biased region" description="Polar residues" evidence="6">
    <location>
        <begin position="213"/>
        <end position="224"/>
    </location>
</feature>
<dbReference type="PANTHER" id="PTHR40621:SF6">
    <property type="entry name" value="AP-1-LIKE TRANSCRIPTION FACTOR YAP1-RELATED"/>
    <property type="match status" value="1"/>
</dbReference>
<feature type="compositionally biased region" description="Polar residues" evidence="6">
    <location>
        <begin position="278"/>
        <end position="290"/>
    </location>
</feature>
<dbReference type="CDD" id="cd14688">
    <property type="entry name" value="bZIP_YAP"/>
    <property type="match status" value="1"/>
</dbReference>
<reference evidence="9" key="1">
    <citation type="submission" date="2023-07" db="EMBL/GenBank/DDBJ databases">
        <title>A draft genome of Kazachstania heterogenica Y-27499.</title>
        <authorList>
            <person name="Donic C."/>
            <person name="Kralova J.S."/>
            <person name="Fidel L."/>
            <person name="Ben-Dor S."/>
            <person name="Jung S."/>
        </authorList>
    </citation>
    <scope>NUCLEOTIDE SEQUENCE [LARGE SCALE GENOMIC DNA]</scope>
    <source>
        <strain evidence="9">Y27499</strain>
    </source>
</reference>
<keyword evidence="5" id="KW-0539">Nucleus</keyword>
<keyword evidence="3" id="KW-0805">Transcription regulation</keyword>
<name>A0AAN8A7E0_9SACH</name>
<evidence type="ECO:0000256" key="6">
    <source>
        <dbReference type="SAM" id="MobiDB-lite"/>
    </source>
</evidence>
<evidence type="ECO:0000256" key="3">
    <source>
        <dbReference type="ARBA" id="ARBA00023015"/>
    </source>
</evidence>
<dbReference type="InterPro" id="IPR046347">
    <property type="entry name" value="bZIP_sf"/>
</dbReference>
<keyword evidence="4" id="KW-0804">Transcription</keyword>
<feature type="compositionally biased region" description="Low complexity" evidence="6">
    <location>
        <begin position="176"/>
        <end position="212"/>
    </location>
</feature>
<proteinExistence type="predicted"/>
<feature type="region of interest" description="Disordered" evidence="6">
    <location>
        <begin position="33"/>
        <end position="96"/>
    </location>
</feature>
<feature type="compositionally biased region" description="Acidic residues" evidence="6">
    <location>
        <begin position="572"/>
        <end position="584"/>
    </location>
</feature>
<accession>A0AAN8A7E0</accession>
<dbReference type="Pfam" id="PF00170">
    <property type="entry name" value="bZIP_1"/>
    <property type="match status" value="1"/>
</dbReference>
<dbReference type="InterPro" id="IPR023167">
    <property type="entry name" value="Yap1_redox_dom_sf"/>
</dbReference>
<dbReference type="PROSITE" id="PS00036">
    <property type="entry name" value="BZIP_BASIC"/>
    <property type="match status" value="1"/>
</dbReference>
<sequence>MSTLTTSSKRSLDDALSSNLPINSTISNNIISSDIIDNNNSGNNDTVTTTTRSKKPASKKSKQLDPEARLKRTQQNRAAQRAFRERKEKKMRELENKVSKLTEIQKQNEIESNFLRDQLNLLLLELKKYRPTTDNDLKVLNYLSQHNNNNNNNNNNNKDSVFSSSSSSPSPPSPHPSKSTIKTSDINNNNNNDDDNNNNSSSSGSSNSSSNNTIPTGTITVNTPDNSSSWLDKLLSDNDLFTQQLFDNNNNNNNNSNSNKLNISNNNSPSPLFFSNKYNDNQIIPHSTKVNHSNNISTNSNSPNKDPLSSDALLDFDNQFDEQVANFCVKMNQACGTKTNPIPKNKSSAFSGSSISTNTPFTDSVITNSPLSSTSLSFVSTPSTFSNAMMNNNINNIKTNNDITASVPFLNYAKNLDINPFEIDTNKSVDSPQLTVCSTDTSTSSNHLHNTFNSTSTDDHIKDKDGRSTFDLQFLSNDFEIPFINADLAFPNINNDNEVFFRDTNPLKGTNTNNILDDFIDEEENVIYDNGIKIKQKLPTTLFNEVPYTVQLATSNNVSTTIKDATKSDSVVNDDNDDDAEDGDPQVVPSKDDKMLKCSEIWDRITTHPKYSELDIDGLCAELMAKAKCSDRGVVVDADIVQDALTKHMQ</sequence>
<dbReference type="FunFam" id="1.20.5.170:FF:000067">
    <property type="entry name" value="BZIP transcription factor"/>
    <property type="match status" value="1"/>
</dbReference>
<organism evidence="8 9">
    <name type="scientific">Arxiozyma heterogenica</name>
    <dbReference type="NCBI Taxonomy" id="278026"/>
    <lineage>
        <taxon>Eukaryota</taxon>
        <taxon>Fungi</taxon>
        <taxon>Dikarya</taxon>
        <taxon>Ascomycota</taxon>
        <taxon>Saccharomycotina</taxon>
        <taxon>Saccharomycetes</taxon>
        <taxon>Saccharomycetales</taxon>
        <taxon>Saccharomycetaceae</taxon>
        <taxon>Arxiozyma</taxon>
    </lineage>
</organism>
<feature type="compositionally biased region" description="Low complexity" evidence="6">
    <location>
        <begin position="248"/>
        <end position="277"/>
    </location>
</feature>
<dbReference type="GO" id="GO:0005737">
    <property type="term" value="C:cytoplasm"/>
    <property type="evidence" value="ECO:0007669"/>
    <property type="project" value="UniProtKB-SubCell"/>
</dbReference>
<dbReference type="SUPFAM" id="SSF57959">
    <property type="entry name" value="Leucine zipper domain"/>
    <property type="match status" value="1"/>
</dbReference>
<evidence type="ECO:0000256" key="2">
    <source>
        <dbReference type="ARBA" id="ARBA00004496"/>
    </source>
</evidence>
<comment type="caution">
    <text evidence="8">The sequence shown here is derived from an EMBL/GenBank/DDBJ whole genome shotgun (WGS) entry which is preliminary data.</text>
</comment>
<dbReference type="EMBL" id="JAWIZZ010000040">
    <property type="protein sequence ID" value="KAK5780587.1"/>
    <property type="molecule type" value="Genomic_DNA"/>
</dbReference>
<dbReference type="PANTHER" id="PTHR40621">
    <property type="entry name" value="TRANSCRIPTION FACTOR KAPC-RELATED"/>
    <property type="match status" value="1"/>
</dbReference>
<dbReference type="Proteomes" id="UP001306508">
    <property type="component" value="Unassembled WGS sequence"/>
</dbReference>
<feature type="compositionally biased region" description="Low complexity" evidence="6">
    <location>
        <begin position="33"/>
        <end position="51"/>
    </location>
</feature>
<evidence type="ECO:0000313" key="8">
    <source>
        <dbReference type="EMBL" id="KAK5780587.1"/>
    </source>
</evidence>
<feature type="compositionally biased region" description="Low complexity" evidence="6">
    <location>
        <begin position="147"/>
        <end position="168"/>
    </location>
</feature>
<keyword evidence="9" id="KW-1185">Reference proteome</keyword>
<feature type="compositionally biased region" description="Low complexity" evidence="6">
    <location>
        <begin position="291"/>
        <end position="304"/>
    </location>
</feature>
<feature type="domain" description="BZIP" evidence="7">
    <location>
        <begin position="66"/>
        <end position="129"/>
    </location>
</feature>
<dbReference type="InterPro" id="IPR013910">
    <property type="entry name" value="TF_PAP1"/>
</dbReference>
<feature type="region of interest" description="Disordered" evidence="6">
    <location>
        <begin position="144"/>
        <end position="224"/>
    </location>
</feature>
<dbReference type="AlphaFoldDB" id="A0AAN8A7E0"/>
<protein>
    <recommendedName>
        <fullName evidence="7">BZIP domain-containing protein</fullName>
    </recommendedName>
</protein>
<evidence type="ECO:0000259" key="7">
    <source>
        <dbReference type="PROSITE" id="PS50217"/>
    </source>
</evidence>
<dbReference type="Pfam" id="PF08601">
    <property type="entry name" value="PAP1"/>
    <property type="match status" value="1"/>
</dbReference>
<dbReference type="SMART" id="SM00338">
    <property type="entry name" value="BRLZ"/>
    <property type="match status" value="1"/>
</dbReference>
<comment type="subcellular location">
    <subcellularLocation>
        <location evidence="2">Cytoplasm</location>
    </subcellularLocation>
    <subcellularLocation>
        <location evidence="1">Nucleus</location>
    </subcellularLocation>
</comment>
<evidence type="ECO:0000313" key="9">
    <source>
        <dbReference type="Proteomes" id="UP001306508"/>
    </source>
</evidence>
<gene>
    <name evidence="8" type="ORF">RI543_001709</name>
</gene>
<evidence type="ECO:0000256" key="4">
    <source>
        <dbReference type="ARBA" id="ARBA00023163"/>
    </source>
</evidence>
<feature type="region of interest" description="Disordered" evidence="6">
    <location>
        <begin position="245"/>
        <end position="309"/>
    </location>
</feature>